<sequence length="641" mass="63017">MADLRRAAPFRGRSLLLVAGVATSLAAPAAASAAWAPAASGPAGDEQRVLTGGPGAAAVVAAGDAGVATAVHAPGASGWTAGAAQPVDADGSGYVLGDGGLVALIAADDDAQTVSVLRAGPDGTLTPAGSLALSPDDVVDGGAAAPDGSLVLAVLSDAGRLTLHRRAPDGTWSQSTPAGTASVGATSAALGPTGVVTVAWVTADEDDVAQQIGAVATGPGASGAPVVIADLADEASTVDDLVAVPSRDGSPSAVWTQASIEEPDGLIRGGSGPADITELASGDAETLGGSLQVASSATRTLVRWLDPETAATTVAALDGSCSAASDLTSAVLVARGGEVAAVGGRGGRLAIGAVDGACAVAPDPSAGPAVSADAPLDAAADGEGTVVVAIGGDGTGTSTIAVDDRTAPRIDGLDVPDGATVGVPLTAAASASDAWGVASQAWSVDGVVAATGGTLGTTFPAAGEHLVEHRATDAAGNATAAARSVAVAEAPAPPPGTEPVAPPVAVPVPGPQPPATARPRRPSVRILDVRQGRDRRWTLRLRARNATRLEVSLFRERYVAGTAARRRPATCPVRPRPARRPPTGRRGRIVVDAGGVRTTVRLPRTMQQALAKRGRYTVRVVARGARGTRAATALRRFTVCG</sequence>
<keyword evidence="4" id="KW-1185">Reference proteome</keyword>
<reference evidence="3 4" key="1">
    <citation type="submission" date="2023-11" db="EMBL/GenBank/DDBJ databases">
        <authorList>
            <person name="Xu M."/>
            <person name="Jiang T."/>
        </authorList>
    </citation>
    <scope>NUCLEOTIDE SEQUENCE [LARGE SCALE GENOMIC DNA]</scope>
    <source>
        <strain evidence="3 4">SD</strain>
    </source>
</reference>
<comment type="caution">
    <text evidence="3">The sequence shown here is derived from an EMBL/GenBank/DDBJ whole genome shotgun (WGS) entry which is preliminary data.</text>
</comment>
<gene>
    <name evidence="3" type="ORF">SK069_06435</name>
</gene>
<dbReference type="Gene3D" id="2.60.40.10">
    <property type="entry name" value="Immunoglobulins"/>
    <property type="match status" value="1"/>
</dbReference>
<protein>
    <recommendedName>
        <fullName evidence="5">HYR domain-containing protein</fullName>
    </recommendedName>
</protein>
<organism evidence="3 4">
    <name type="scientific">Patulibacter brassicae</name>
    <dbReference type="NCBI Taxonomy" id="1705717"/>
    <lineage>
        <taxon>Bacteria</taxon>
        <taxon>Bacillati</taxon>
        <taxon>Actinomycetota</taxon>
        <taxon>Thermoleophilia</taxon>
        <taxon>Solirubrobacterales</taxon>
        <taxon>Patulibacteraceae</taxon>
        <taxon>Patulibacter</taxon>
    </lineage>
</organism>
<evidence type="ECO:0000256" key="2">
    <source>
        <dbReference type="SAM" id="SignalP"/>
    </source>
</evidence>
<feature type="region of interest" description="Disordered" evidence="1">
    <location>
        <begin position="566"/>
        <end position="586"/>
    </location>
</feature>
<feature type="compositionally biased region" description="Basic residues" evidence="1">
    <location>
        <begin position="576"/>
        <end position="586"/>
    </location>
</feature>
<feature type="signal peptide" evidence="2">
    <location>
        <begin position="1"/>
        <end position="33"/>
    </location>
</feature>
<feature type="chain" id="PRO_5046000905" description="HYR domain-containing protein" evidence="2">
    <location>
        <begin position="34"/>
        <end position="641"/>
    </location>
</feature>
<evidence type="ECO:0000313" key="3">
    <source>
        <dbReference type="EMBL" id="MDX8151220.1"/>
    </source>
</evidence>
<proteinExistence type="predicted"/>
<evidence type="ECO:0000313" key="4">
    <source>
        <dbReference type="Proteomes" id="UP001277761"/>
    </source>
</evidence>
<dbReference type="RefSeq" id="WP_319953370.1">
    <property type="nucleotide sequence ID" value="NZ_JAXAVX010000002.1"/>
</dbReference>
<dbReference type="EMBL" id="JAXAVX010000002">
    <property type="protein sequence ID" value="MDX8151220.1"/>
    <property type="molecule type" value="Genomic_DNA"/>
</dbReference>
<dbReference type="InterPro" id="IPR013783">
    <property type="entry name" value="Ig-like_fold"/>
</dbReference>
<accession>A0ABU4VK96</accession>
<dbReference type="Proteomes" id="UP001277761">
    <property type="component" value="Unassembled WGS sequence"/>
</dbReference>
<keyword evidence="2" id="KW-0732">Signal</keyword>
<evidence type="ECO:0000256" key="1">
    <source>
        <dbReference type="SAM" id="MobiDB-lite"/>
    </source>
</evidence>
<evidence type="ECO:0008006" key="5">
    <source>
        <dbReference type="Google" id="ProtNLM"/>
    </source>
</evidence>
<name>A0ABU4VK96_9ACTN</name>